<evidence type="ECO:0008006" key="4">
    <source>
        <dbReference type="Google" id="ProtNLM"/>
    </source>
</evidence>
<feature type="transmembrane region" description="Helical" evidence="1">
    <location>
        <begin position="130"/>
        <end position="153"/>
    </location>
</feature>
<keyword evidence="1" id="KW-0472">Membrane</keyword>
<reference evidence="2" key="2">
    <citation type="submission" date="2022-06" db="UniProtKB">
        <authorList>
            <consortium name="EnsemblMetazoa"/>
        </authorList>
    </citation>
    <scope>IDENTIFICATION</scope>
    <source>
        <strain evidence="2">DF5081</strain>
    </source>
</reference>
<evidence type="ECO:0000313" key="3">
    <source>
        <dbReference type="Proteomes" id="UP000005237"/>
    </source>
</evidence>
<proteinExistence type="predicted"/>
<accession>A0A8R1HJD1</accession>
<evidence type="ECO:0000313" key="2">
    <source>
        <dbReference type="EnsemblMetazoa" id="CJA03405.1"/>
    </source>
</evidence>
<evidence type="ECO:0000256" key="1">
    <source>
        <dbReference type="SAM" id="Phobius"/>
    </source>
</evidence>
<dbReference type="Proteomes" id="UP000005237">
    <property type="component" value="Unassembled WGS sequence"/>
</dbReference>
<keyword evidence="1" id="KW-1133">Transmembrane helix</keyword>
<protein>
    <recommendedName>
        <fullName evidence="4">Peptidase A2 domain-containing protein</fullName>
    </recommendedName>
</protein>
<dbReference type="AlphaFoldDB" id="A0A8R1HJD1"/>
<sequence length="154" mass="16710">MSVLAYEQPQDACSLPFLLIPMGRNPPLIALADTGAMCSLFSCAAATGRRLPVVAKKKTRFNGITGSQTIDAPVYHVQLGDRDNTEIFVKGFPGLDVKIHAPTFSEEDAFALKQRGIDARMMADLQERHGAAAAGFLGHGHDFCVLLVVFYFLL</sequence>
<keyword evidence="3" id="KW-1185">Reference proteome</keyword>
<reference evidence="3" key="1">
    <citation type="submission" date="2010-08" db="EMBL/GenBank/DDBJ databases">
        <authorList>
            <consortium name="Caenorhabditis japonica Sequencing Consortium"/>
            <person name="Wilson R.K."/>
        </authorList>
    </citation>
    <scope>NUCLEOTIDE SEQUENCE [LARGE SCALE GENOMIC DNA]</scope>
    <source>
        <strain evidence="3">DF5081</strain>
    </source>
</reference>
<dbReference type="EnsemblMetazoa" id="CJA03405.1">
    <property type="protein sequence ID" value="CJA03405.1"/>
    <property type="gene ID" value="WBGene00122609"/>
</dbReference>
<organism evidence="2 3">
    <name type="scientific">Caenorhabditis japonica</name>
    <dbReference type="NCBI Taxonomy" id="281687"/>
    <lineage>
        <taxon>Eukaryota</taxon>
        <taxon>Metazoa</taxon>
        <taxon>Ecdysozoa</taxon>
        <taxon>Nematoda</taxon>
        <taxon>Chromadorea</taxon>
        <taxon>Rhabditida</taxon>
        <taxon>Rhabditina</taxon>
        <taxon>Rhabditomorpha</taxon>
        <taxon>Rhabditoidea</taxon>
        <taxon>Rhabditidae</taxon>
        <taxon>Peloderinae</taxon>
        <taxon>Caenorhabditis</taxon>
    </lineage>
</organism>
<name>A0A8R1HJD1_CAEJA</name>
<keyword evidence="1" id="KW-0812">Transmembrane</keyword>